<comment type="caution">
    <text evidence="1">The sequence shown here is derived from an EMBL/GenBank/DDBJ whole genome shotgun (WGS) entry which is preliminary data.</text>
</comment>
<dbReference type="InterPro" id="IPR011029">
    <property type="entry name" value="DEATH-like_dom_sf"/>
</dbReference>
<keyword evidence="2" id="KW-1185">Reference proteome</keyword>
<dbReference type="Proteomes" id="UP001634394">
    <property type="component" value="Unassembled WGS sequence"/>
</dbReference>
<gene>
    <name evidence="1" type="ORF">ACJMK2_012672</name>
</gene>
<sequence length="118" mass="13744">MTCCANNEQITSGQGFNADQIAHQIRNSIINNYSVFVAELEPKIIGTCFLERRLMYNALYEKICQLRSRGNRVVAFLKWLLDEERPEAYFAFQNVVKMFYSEKFVKLLESTELLSTCK</sequence>
<evidence type="ECO:0000313" key="1">
    <source>
        <dbReference type="EMBL" id="KAL3858056.1"/>
    </source>
</evidence>
<organism evidence="1 2">
    <name type="scientific">Sinanodonta woodiana</name>
    <name type="common">Chinese pond mussel</name>
    <name type="synonym">Anodonta woodiana</name>
    <dbReference type="NCBI Taxonomy" id="1069815"/>
    <lineage>
        <taxon>Eukaryota</taxon>
        <taxon>Metazoa</taxon>
        <taxon>Spiralia</taxon>
        <taxon>Lophotrochozoa</taxon>
        <taxon>Mollusca</taxon>
        <taxon>Bivalvia</taxon>
        <taxon>Autobranchia</taxon>
        <taxon>Heteroconchia</taxon>
        <taxon>Palaeoheterodonta</taxon>
        <taxon>Unionida</taxon>
        <taxon>Unionoidea</taxon>
        <taxon>Unionidae</taxon>
        <taxon>Unioninae</taxon>
        <taxon>Sinanodonta</taxon>
    </lineage>
</organism>
<dbReference type="AlphaFoldDB" id="A0ABD3VA65"/>
<name>A0ABD3VA65_SINWO</name>
<accession>A0ABD3VA65</accession>
<protein>
    <submittedName>
        <fullName evidence="1">Uncharacterized protein</fullName>
    </submittedName>
</protein>
<proteinExistence type="predicted"/>
<evidence type="ECO:0000313" key="2">
    <source>
        <dbReference type="Proteomes" id="UP001634394"/>
    </source>
</evidence>
<dbReference type="Gene3D" id="1.10.533.10">
    <property type="entry name" value="Death Domain, Fas"/>
    <property type="match status" value="1"/>
</dbReference>
<reference evidence="1 2" key="1">
    <citation type="submission" date="2024-11" db="EMBL/GenBank/DDBJ databases">
        <title>Chromosome-level genome assembly of the freshwater bivalve Anodonta woodiana.</title>
        <authorList>
            <person name="Chen X."/>
        </authorList>
    </citation>
    <scope>NUCLEOTIDE SEQUENCE [LARGE SCALE GENOMIC DNA]</scope>
    <source>
        <strain evidence="1">MN2024</strain>
        <tissue evidence="1">Gills</tissue>
    </source>
</reference>
<dbReference type="EMBL" id="JBJQND010000013">
    <property type="protein sequence ID" value="KAL3858056.1"/>
    <property type="molecule type" value="Genomic_DNA"/>
</dbReference>
<dbReference type="SUPFAM" id="SSF47986">
    <property type="entry name" value="DEATH domain"/>
    <property type="match status" value="1"/>
</dbReference>